<dbReference type="GO" id="GO:0016020">
    <property type="term" value="C:membrane"/>
    <property type="evidence" value="ECO:0007669"/>
    <property type="project" value="InterPro"/>
</dbReference>
<dbReference type="Gene3D" id="3.90.420.10">
    <property type="entry name" value="Oxidoreductase, molybdopterin-binding domain"/>
    <property type="match status" value="1"/>
</dbReference>
<dbReference type="GO" id="GO:0043546">
    <property type="term" value="F:molybdopterin cofactor binding"/>
    <property type="evidence" value="ECO:0007669"/>
    <property type="project" value="TreeGrafter"/>
</dbReference>
<feature type="transmembrane region" description="Helical" evidence="1">
    <location>
        <begin position="156"/>
        <end position="173"/>
    </location>
</feature>
<keyword evidence="1" id="KW-1133">Transmembrane helix</keyword>
<dbReference type="EMBL" id="CP058579">
    <property type="protein sequence ID" value="QLG60457.1"/>
    <property type="molecule type" value="Genomic_DNA"/>
</dbReference>
<dbReference type="GO" id="GO:0020037">
    <property type="term" value="F:heme binding"/>
    <property type="evidence" value="ECO:0007669"/>
    <property type="project" value="TreeGrafter"/>
</dbReference>
<feature type="transmembrane region" description="Helical" evidence="1">
    <location>
        <begin position="90"/>
        <end position="110"/>
    </location>
</feature>
<organism evidence="3 4">
    <name type="scientific">Halorarum salinum</name>
    <dbReference type="NCBI Taxonomy" id="2743089"/>
    <lineage>
        <taxon>Archaea</taxon>
        <taxon>Methanobacteriati</taxon>
        <taxon>Methanobacteriota</taxon>
        <taxon>Stenosarchaea group</taxon>
        <taxon>Halobacteria</taxon>
        <taxon>Halobacteriales</taxon>
        <taxon>Haloferacaceae</taxon>
        <taxon>Halorarum</taxon>
    </lineage>
</organism>
<dbReference type="GO" id="GO:0006790">
    <property type="term" value="P:sulfur compound metabolic process"/>
    <property type="evidence" value="ECO:0007669"/>
    <property type="project" value="TreeGrafter"/>
</dbReference>
<reference evidence="3 4" key="1">
    <citation type="submission" date="2020-06" db="EMBL/GenBank/DDBJ databases">
        <title>NJ-3-1, isolated from saline soil.</title>
        <authorList>
            <person name="Cui H.L."/>
            <person name="Shi X."/>
        </authorList>
    </citation>
    <scope>NUCLEOTIDE SEQUENCE [LARGE SCALE GENOMIC DNA]</scope>
    <source>
        <strain evidence="3 4">NJ-3-1</strain>
    </source>
</reference>
<dbReference type="KEGG" id="halu:HUG12_01295"/>
<dbReference type="Proteomes" id="UP000509626">
    <property type="component" value="Chromosome"/>
</dbReference>
<dbReference type="SUPFAM" id="SSF56524">
    <property type="entry name" value="Oxidoreductase molybdopterin-binding domain"/>
    <property type="match status" value="1"/>
</dbReference>
<keyword evidence="1" id="KW-0812">Transmembrane</keyword>
<dbReference type="SUPFAM" id="SSF81342">
    <property type="entry name" value="Transmembrane di-heme cytochromes"/>
    <property type="match status" value="1"/>
</dbReference>
<keyword evidence="4" id="KW-1185">Reference proteome</keyword>
<feature type="domain" description="Oxidoreductase molybdopterin-binding" evidence="2">
    <location>
        <begin position="220"/>
        <end position="373"/>
    </location>
</feature>
<dbReference type="CDD" id="cd00321">
    <property type="entry name" value="SO_family_Moco"/>
    <property type="match status" value="1"/>
</dbReference>
<sequence length="382" mass="40624">MSGGVSDRLASASRRLEPPPRVVDWLLAATVAFQVVSGLYSFTVGSPGGEWVFWLHSAVGLTLVGLLVYKLRRVRRRVTTPSAWDGATPFSVLQAAVAVAALATGVFWVVGGNVPVLGWTTLNLHVGLGLVLVPLVLVHLGARYHSPRRVDPDRRAALRTGALLVGGALAWQASAAADRLLGGATRRFTGSKPTGDLADAETEGGAFPVTSWVADDPDPVDRGSWTLRVGGLVEAPLELGYDEVDPGATDADGDGGEPAAAGGAAELEALLDCTSGWYTVQEWGGVRVGDLLHSAGASEGARYVRFVSVTGYRWSIPIEEARDVLLATRVGGRRLSHGHGAPARLVAPGRRGFQWVKWVERVEVRRRADPAQWIVTLISWLD</sequence>
<keyword evidence="1" id="KW-0472">Membrane</keyword>
<evidence type="ECO:0000259" key="2">
    <source>
        <dbReference type="Pfam" id="PF00174"/>
    </source>
</evidence>
<dbReference type="InterPro" id="IPR036374">
    <property type="entry name" value="OxRdtase_Mopterin-bd_sf"/>
</dbReference>
<dbReference type="AlphaFoldDB" id="A0A7D5Q7U2"/>
<dbReference type="GO" id="GO:0008482">
    <property type="term" value="F:sulfite oxidase activity"/>
    <property type="evidence" value="ECO:0007669"/>
    <property type="project" value="TreeGrafter"/>
</dbReference>
<dbReference type="InterPro" id="IPR000572">
    <property type="entry name" value="OxRdtase_Mopterin-bd_dom"/>
</dbReference>
<name>A0A7D5Q7U2_9EURY</name>
<evidence type="ECO:0000313" key="4">
    <source>
        <dbReference type="Proteomes" id="UP000509626"/>
    </source>
</evidence>
<proteinExistence type="predicted"/>
<dbReference type="PANTHER" id="PTHR19372:SF7">
    <property type="entry name" value="SULFITE OXIDASE, MITOCHONDRIAL"/>
    <property type="match status" value="1"/>
</dbReference>
<accession>A0A7D5Q7U2</accession>
<gene>
    <name evidence="3" type="ORF">HUG12_01295</name>
</gene>
<dbReference type="InterPro" id="IPR016174">
    <property type="entry name" value="Di-haem_cyt_TM"/>
</dbReference>
<feature type="transmembrane region" description="Helical" evidence="1">
    <location>
        <begin position="51"/>
        <end position="69"/>
    </location>
</feature>
<dbReference type="PANTHER" id="PTHR19372">
    <property type="entry name" value="SULFITE REDUCTASE"/>
    <property type="match status" value="1"/>
</dbReference>
<protein>
    <submittedName>
        <fullName evidence="3">Molybdopterin-dependent oxidoreductase</fullName>
    </submittedName>
</protein>
<dbReference type="GO" id="GO:0022904">
    <property type="term" value="P:respiratory electron transport chain"/>
    <property type="evidence" value="ECO:0007669"/>
    <property type="project" value="InterPro"/>
</dbReference>
<evidence type="ECO:0000313" key="3">
    <source>
        <dbReference type="EMBL" id="QLG60457.1"/>
    </source>
</evidence>
<dbReference type="RefSeq" id="WP_179267043.1">
    <property type="nucleotide sequence ID" value="NZ_CP058579.1"/>
</dbReference>
<evidence type="ECO:0000256" key="1">
    <source>
        <dbReference type="SAM" id="Phobius"/>
    </source>
</evidence>
<dbReference type="OrthoDB" id="9576at2157"/>
<feature type="transmembrane region" description="Helical" evidence="1">
    <location>
        <begin position="122"/>
        <end position="144"/>
    </location>
</feature>
<dbReference type="Pfam" id="PF00174">
    <property type="entry name" value="Oxidored_molyb"/>
    <property type="match status" value="1"/>
</dbReference>
<dbReference type="GeneID" id="56036052"/>